<dbReference type="EMBL" id="MU128999">
    <property type="protein sequence ID" value="KAF9511513.1"/>
    <property type="molecule type" value="Genomic_DNA"/>
</dbReference>
<dbReference type="Proteomes" id="UP000886523">
    <property type="component" value="Unassembled WGS sequence"/>
</dbReference>
<proteinExistence type="predicted"/>
<protein>
    <submittedName>
        <fullName evidence="1">Uncharacterized protein</fullName>
    </submittedName>
</protein>
<evidence type="ECO:0000313" key="2">
    <source>
        <dbReference type="Proteomes" id="UP000886523"/>
    </source>
</evidence>
<sequence>MIIVLTKHRVPAFACFAPFANDEKATVSKWNLGMPREPSFPVRILPRTSFPHIYGLGTPSSPLGVPTFPFASVSELYPDLVHRRLGDFASLWFVFSISWMMDAHLPHLSTPSRAKSPPGFLKQVVLRLLFWASDCIVARLSPIGVVPPRAYRNEPFASTGTGKI</sequence>
<reference evidence="1" key="1">
    <citation type="journal article" date="2020" name="Nat. Commun.">
        <title>Large-scale genome sequencing of mycorrhizal fungi provides insights into the early evolution of symbiotic traits.</title>
        <authorList>
            <person name="Miyauchi S."/>
            <person name="Kiss E."/>
            <person name="Kuo A."/>
            <person name="Drula E."/>
            <person name="Kohler A."/>
            <person name="Sanchez-Garcia M."/>
            <person name="Morin E."/>
            <person name="Andreopoulos B."/>
            <person name="Barry K.W."/>
            <person name="Bonito G."/>
            <person name="Buee M."/>
            <person name="Carver A."/>
            <person name="Chen C."/>
            <person name="Cichocki N."/>
            <person name="Clum A."/>
            <person name="Culley D."/>
            <person name="Crous P.W."/>
            <person name="Fauchery L."/>
            <person name="Girlanda M."/>
            <person name="Hayes R.D."/>
            <person name="Keri Z."/>
            <person name="LaButti K."/>
            <person name="Lipzen A."/>
            <person name="Lombard V."/>
            <person name="Magnuson J."/>
            <person name="Maillard F."/>
            <person name="Murat C."/>
            <person name="Nolan M."/>
            <person name="Ohm R.A."/>
            <person name="Pangilinan J."/>
            <person name="Pereira M.F."/>
            <person name="Perotto S."/>
            <person name="Peter M."/>
            <person name="Pfister S."/>
            <person name="Riley R."/>
            <person name="Sitrit Y."/>
            <person name="Stielow J.B."/>
            <person name="Szollosi G."/>
            <person name="Zifcakova L."/>
            <person name="Stursova M."/>
            <person name="Spatafora J.W."/>
            <person name="Tedersoo L."/>
            <person name="Vaario L.M."/>
            <person name="Yamada A."/>
            <person name="Yan M."/>
            <person name="Wang P."/>
            <person name="Xu J."/>
            <person name="Bruns T."/>
            <person name="Baldrian P."/>
            <person name="Vilgalys R."/>
            <person name="Dunand C."/>
            <person name="Henrissat B."/>
            <person name="Grigoriev I.V."/>
            <person name="Hibbett D."/>
            <person name="Nagy L.G."/>
            <person name="Martin F.M."/>
        </authorList>
    </citation>
    <scope>NUCLEOTIDE SEQUENCE</scope>
    <source>
        <strain evidence="1">UP504</strain>
    </source>
</reference>
<dbReference type="AlphaFoldDB" id="A0A9P6AT82"/>
<name>A0A9P6AT82_9AGAM</name>
<evidence type="ECO:0000313" key="1">
    <source>
        <dbReference type="EMBL" id="KAF9511513.1"/>
    </source>
</evidence>
<gene>
    <name evidence="1" type="ORF">BS47DRAFT_1395020</name>
</gene>
<organism evidence="1 2">
    <name type="scientific">Hydnum rufescens UP504</name>
    <dbReference type="NCBI Taxonomy" id="1448309"/>
    <lineage>
        <taxon>Eukaryota</taxon>
        <taxon>Fungi</taxon>
        <taxon>Dikarya</taxon>
        <taxon>Basidiomycota</taxon>
        <taxon>Agaricomycotina</taxon>
        <taxon>Agaricomycetes</taxon>
        <taxon>Cantharellales</taxon>
        <taxon>Hydnaceae</taxon>
        <taxon>Hydnum</taxon>
    </lineage>
</organism>
<accession>A0A9P6AT82</accession>
<keyword evidence="2" id="KW-1185">Reference proteome</keyword>
<comment type="caution">
    <text evidence="1">The sequence shown here is derived from an EMBL/GenBank/DDBJ whole genome shotgun (WGS) entry which is preliminary data.</text>
</comment>